<sequence length="712" mass="78036">MIDFPLLPRRKAGTVGRFRGQTIAHNFRRQILVEKISTPVRVLNPLGAIISTLVPPLRPITNQTAALNNILRLSSELSHSNLNTGTIVDSQQNIGKPYTSQQSSPSPENQGNPSLPPITQNTDQADNQSQETPNVPPPSQTEDLNLLPKLQKGQMATTVKQPAGSASRTRDGSSSADGGRVLLAAPRASSPIPFAKLPPPEGRIANLSENATPKPTAGPSPEEASRISSAQSSAKVNFDELVLDNAKETAPTSPKGLAPANFQDVNPAGSNGNTTISNGTEPRNSQQPITTSSNFTSQNSRLSAAGKESGPPSNLILGLDKKIFLATSGIGGTILLAALVGCMVHCLRCMKRKKKEKETELETAEILQDSILGFDTRPPTDLTSFPVHHAPWSTRKPQTSHLNSQIYGREMHDRADGSYHTYAARNKDHAELDRIPQTYDPGGMRNSLALLPIQKRQSHVHYASQSPRVRPNLAGTSGPRHYGGHPTFGSQGSTTFPETVQNDGHSNFGYSPHSGRLGHSASIDFRFTGQRQSQHYWDDPELYEDEDGPRSPRDRSDRCSEQYVLDEPLPMRHQQDVLNSPRRFRPAPDKSSSPLRAMANPRPSEHIRDHPRKLKAGKTPSDSSWYSSGSSDQQTEHLNAPVPVVRYEDLFPQARNKPIVLDEQHYPQGRARLPNQPHDNVRKYHPEKLNRGKSGLHQAVEDLHRALGGARY</sequence>
<feature type="compositionally biased region" description="Polar residues" evidence="1">
    <location>
        <begin position="154"/>
        <end position="176"/>
    </location>
</feature>
<feature type="compositionally biased region" description="Polar residues" evidence="1">
    <location>
        <begin position="87"/>
        <end position="133"/>
    </location>
</feature>
<organism evidence="3 4">
    <name type="scientific">Cronartium quercuum f. sp. fusiforme G11</name>
    <dbReference type="NCBI Taxonomy" id="708437"/>
    <lineage>
        <taxon>Eukaryota</taxon>
        <taxon>Fungi</taxon>
        <taxon>Dikarya</taxon>
        <taxon>Basidiomycota</taxon>
        <taxon>Pucciniomycotina</taxon>
        <taxon>Pucciniomycetes</taxon>
        <taxon>Pucciniales</taxon>
        <taxon>Coleosporiaceae</taxon>
        <taxon>Cronartium</taxon>
    </lineage>
</organism>
<comment type="caution">
    <text evidence="3">The sequence shown here is derived from an EMBL/GenBank/DDBJ whole genome shotgun (WGS) entry which is preliminary data.</text>
</comment>
<feature type="region of interest" description="Disordered" evidence="1">
    <location>
        <begin position="248"/>
        <end position="311"/>
    </location>
</feature>
<name>A0A9P6NVA7_9BASI</name>
<dbReference type="Proteomes" id="UP000886653">
    <property type="component" value="Unassembled WGS sequence"/>
</dbReference>
<evidence type="ECO:0000256" key="1">
    <source>
        <dbReference type="SAM" id="MobiDB-lite"/>
    </source>
</evidence>
<feature type="region of interest" description="Disordered" evidence="1">
    <location>
        <begin position="535"/>
        <end position="637"/>
    </location>
</feature>
<evidence type="ECO:0000313" key="4">
    <source>
        <dbReference type="Proteomes" id="UP000886653"/>
    </source>
</evidence>
<evidence type="ECO:0000313" key="3">
    <source>
        <dbReference type="EMBL" id="KAG0152262.1"/>
    </source>
</evidence>
<protein>
    <submittedName>
        <fullName evidence="3">Uncharacterized protein</fullName>
    </submittedName>
</protein>
<dbReference type="OrthoDB" id="10419616at2759"/>
<keyword evidence="2" id="KW-0812">Transmembrane</keyword>
<feature type="region of interest" description="Disordered" evidence="1">
    <location>
        <begin position="461"/>
        <end position="515"/>
    </location>
</feature>
<keyword evidence="2" id="KW-0472">Membrane</keyword>
<proteinExistence type="predicted"/>
<feature type="region of interest" description="Disordered" evidence="1">
    <location>
        <begin position="87"/>
        <end position="232"/>
    </location>
</feature>
<feature type="compositionally biased region" description="Basic and acidic residues" evidence="1">
    <location>
        <begin position="548"/>
        <end position="560"/>
    </location>
</feature>
<dbReference type="AlphaFoldDB" id="A0A9P6NVA7"/>
<feature type="compositionally biased region" description="Polar residues" evidence="1">
    <location>
        <begin position="488"/>
        <end position="509"/>
    </location>
</feature>
<gene>
    <name evidence="3" type="ORF">CROQUDRAFT_103222</name>
</gene>
<accession>A0A9P6NVA7</accession>
<feature type="compositionally biased region" description="Low complexity" evidence="1">
    <location>
        <begin position="621"/>
        <end position="631"/>
    </location>
</feature>
<dbReference type="EMBL" id="MU167209">
    <property type="protein sequence ID" value="KAG0152262.1"/>
    <property type="molecule type" value="Genomic_DNA"/>
</dbReference>
<feature type="compositionally biased region" description="Polar residues" evidence="1">
    <location>
        <begin position="268"/>
        <end position="302"/>
    </location>
</feature>
<evidence type="ECO:0000256" key="2">
    <source>
        <dbReference type="SAM" id="Phobius"/>
    </source>
</evidence>
<keyword evidence="4" id="KW-1185">Reference proteome</keyword>
<keyword evidence="2" id="KW-1133">Transmembrane helix</keyword>
<feature type="transmembrane region" description="Helical" evidence="2">
    <location>
        <begin position="323"/>
        <end position="347"/>
    </location>
</feature>
<reference evidence="3" key="1">
    <citation type="submission" date="2013-11" db="EMBL/GenBank/DDBJ databases">
        <title>Genome sequence of the fusiform rust pathogen reveals effectors for host alternation and coevolution with pine.</title>
        <authorList>
            <consortium name="DOE Joint Genome Institute"/>
            <person name="Smith K."/>
            <person name="Pendleton A."/>
            <person name="Kubisiak T."/>
            <person name="Anderson C."/>
            <person name="Salamov A."/>
            <person name="Aerts A."/>
            <person name="Riley R."/>
            <person name="Clum A."/>
            <person name="Lindquist E."/>
            <person name="Ence D."/>
            <person name="Campbell M."/>
            <person name="Kronenberg Z."/>
            <person name="Feau N."/>
            <person name="Dhillon B."/>
            <person name="Hamelin R."/>
            <person name="Burleigh J."/>
            <person name="Smith J."/>
            <person name="Yandell M."/>
            <person name="Nelson C."/>
            <person name="Grigoriev I."/>
            <person name="Davis J."/>
        </authorList>
    </citation>
    <scope>NUCLEOTIDE SEQUENCE</scope>
    <source>
        <strain evidence="3">G11</strain>
    </source>
</reference>